<keyword evidence="3" id="KW-1185">Reference proteome</keyword>
<organism evidence="2 3">
    <name type="scientific">Flavobacterium kingsejongi</name>
    <dbReference type="NCBI Taxonomy" id="1678728"/>
    <lineage>
        <taxon>Bacteria</taxon>
        <taxon>Pseudomonadati</taxon>
        <taxon>Bacteroidota</taxon>
        <taxon>Flavobacteriia</taxon>
        <taxon>Flavobacteriales</taxon>
        <taxon>Flavobacteriaceae</taxon>
        <taxon>Flavobacterium</taxon>
    </lineage>
</organism>
<dbReference type="InterPro" id="IPR019861">
    <property type="entry name" value="PorP/SprF_Bacteroidetes"/>
</dbReference>
<dbReference type="NCBIfam" id="TIGR03519">
    <property type="entry name" value="T9SS_PorP_fam"/>
    <property type="match status" value="1"/>
</dbReference>
<gene>
    <name evidence="2" type="ORF">FK004_17975</name>
</gene>
<accession>A0A2S1LTN0</accession>
<proteinExistence type="predicted"/>
<keyword evidence="1" id="KW-0732">Signal</keyword>
<evidence type="ECO:0008006" key="4">
    <source>
        <dbReference type="Google" id="ProtNLM"/>
    </source>
</evidence>
<dbReference type="EMBL" id="CP020919">
    <property type="protein sequence ID" value="AWG26986.1"/>
    <property type="molecule type" value="Genomic_DNA"/>
</dbReference>
<dbReference type="KEGG" id="fki:FK004_17975"/>
<dbReference type="Proteomes" id="UP000244677">
    <property type="component" value="Chromosome"/>
</dbReference>
<protein>
    <recommendedName>
        <fullName evidence="4">Type IX secretion system membrane protein PorP/SprF</fullName>
    </recommendedName>
</protein>
<feature type="signal peptide" evidence="1">
    <location>
        <begin position="1"/>
        <end position="27"/>
    </location>
</feature>
<dbReference type="AlphaFoldDB" id="A0A2S1LTN0"/>
<evidence type="ECO:0000313" key="2">
    <source>
        <dbReference type="EMBL" id="AWG26986.1"/>
    </source>
</evidence>
<feature type="chain" id="PRO_5015751455" description="Type IX secretion system membrane protein PorP/SprF" evidence="1">
    <location>
        <begin position="28"/>
        <end position="342"/>
    </location>
</feature>
<dbReference type="Pfam" id="PF11751">
    <property type="entry name" value="PorP_SprF"/>
    <property type="match status" value="1"/>
</dbReference>
<evidence type="ECO:0000256" key="1">
    <source>
        <dbReference type="SAM" id="SignalP"/>
    </source>
</evidence>
<name>A0A2S1LTN0_9FLAO</name>
<dbReference type="RefSeq" id="WP_227871634.1">
    <property type="nucleotide sequence ID" value="NZ_CP020919.1"/>
</dbReference>
<evidence type="ECO:0000313" key="3">
    <source>
        <dbReference type="Proteomes" id="UP000244677"/>
    </source>
</evidence>
<sequence length="342" mass="38393">MTKDSVMQLKLCLLLVWVTTSGLTAIAQQDIQFSQYVFNGLSVNPAYAGYKEDIFINSTYRKQWVSFPGAPETGTLTVDGLANILGNKTVGLGAQFTWDRVGPQDILSFYASYAYRIRLNEEDDSRLALGLGVGVNQYSINGDRLSPTDAGDPNLPAGKVSTTKPNANFGAYYYNPSFYVGFSILDLFPSNIYDDIFVGKNNYDCLVTRKVPHYYLTAGFMVTLSEDIKLKPSIMIKEDFKGPTNVDLNAFFLLGERVWIGGSYRSGVKLWNKDNLQKGLEQNDAASVMAEFFITERLRVGYAYDFTTSKLDNYQKGSHEISIGFLLFNKKRAERIISPRYF</sequence>
<reference evidence="2 3" key="1">
    <citation type="submission" date="2017-04" db="EMBL/GenBank/DDBJ databases">
        <title>Complete genome sequence of Flavobacterium kingsejong AJ004.</title>
        <authorList>
            <person name="Lee P.C."/>
        </authorList>
    </citation>
    <scope>NUCLEOTIDE SEQUENCE [LARGE SCALE GENOMIC DNA]</scope>
    <source>
        <strain evidence="2 3">AJ004</strain>
    </source>
</reference>